<dbReference type="AlphaFoldDB" id="A0A1Z4LP99"/>
<protein>
    <submittedName>
        <fullName evidence="2">Uncharacterized protein</fullName>
    </submittedName>
</protein>
<evidence type="ECO:0000313" key="2">
    <source>
        <dbReference type="EMBL" id="BAY82994.1"/>
    </source>
</evidence>
<dbReference type="EMBL" id="AP018227">
    <property type="protein sequence ID" value="BAY82994.1"/>
    <property type="molecule type" value="Genomic_DNA"/>
</dbReference>
<dbReference type="Proteomes" id="UP000218418">
    <property type="component" value="Chromosome"/>
</dbReference>
<reference evidence="2 3" key="1">
    <citation type="submission" date="2017-06" db="EMBL/GenBank/DDBJ databases">
        <title>Genome sequencing of cyanobaciteial culture collection at National Institute for Environmental Studies (NIES).</title>
        <authorList>
            <person name="Hirose Y."/>
            <person name="Shimura Y."/>
            <person name="Fujisawa T."/>
            <person name="Nakamura Y."/>
            <person name="Kawachi M."/>
        </authorList>
    </citation>
    <scope>NUCLEOTIDE SEQUENCE [LARGE SCALE GENOMIC DNA]</scope>
    <source>
        <strain evidence="2 3">NIES-267</strain>
    </source>
</reference>
<gene>
    <name evidence="2" type="ORF">NIES267_24800</name>
</gene>
<name>A0A1Z4LP99_9CYAN</name>
<feature type="region of interest" description="Disordered" evidence="1">
    <location>
        <begin position="77"/>
        <end position="100"/>
    </location>
</feature>
<evidence type="ECO:0000313" key="3">
    <source>
        <dbReference type="Proteomes" id="UP000218418"/>
    </source>
</evidence>
<organism evidence="2 3">
    <name type="scientific">Calothrix parasitica NIES-267</name>
    <dbReference type="NCBI Taxonomy" id="1973488"/>
    <lineage>
        <taxon>Bacteria</taxon>
        <taxon>Bacillati</taxon>
        <taxon>Cyanobacteriota</taxon>
        <taxon>Cyanophyceae</taxon>
        <taxon>Nostocales</taxon>
        <taxon>Calotrichaceae</taxon>
        <taxon>Calothrix</taxon>
    </lineage>
</organism>
<keyword evidence="3" id="KW-1185">Reference proteome</keyword>
<feature type="compositionally biased region" description="Low complexity" evidence="1">
    <location>
        <begin position="84"/>
        <end position="100"/>
    </location>
</feature>
<sequence>MVIQDLEIIELVDSLALIMGGAKTAANSNSKAGDGIANASAEAAALGKITKTITKTSTSVRKDDIFSSSRASGRAISTAKDGNNISRSSDRSNSYFSDIG</sequence>
<evidence type="ECO:0000256" key="1">
    <source>
        <dbReference type="SAM" id="MobiDB-lite"/>
    </source>
</evidence>
<proteinExistence type="predicted"/>
<accession>A0A1Z4LP99</accession>